<feature type="transmembrane region" description="Helical" evidence="5">
    <location>
        <begin position="205"/>
        <end position="227"/>
    </location>
</feature>
<evidence type="ECO:0000256" key="4">
    <source>
        <dbReference type="ARBA" id="ARBA00023136"/>
    </source>
</evidence>
<organism evidence="7 8">
    <name type="scientific">Rhizophlyctis rosea</name>
    <dbReference type="NCBI Taxonomy" id="64517"/>
    <lineage>
        <taxon>Eukaryota</taxon>
        <taxon>Fungi</taxon>
        <taxon>Fungi incertae sedis</taxon>
        <taxon>Chytridiomycota</taxon>
        <taxon>Chytridiomycota incertae sedis</taxon>
        <taxon>Chytridiomycetes</taxon>
        <taxon>Rhizophlyctidales</taxon>
        <taxon>Rhizophlyctidaceae</taxon>
        <taxon>Rhizophlyctis</taxon>
    </lineage>
</organism>
<proteinExistence type="predicted"/>
<dbReference type="GO" id="GO:0033617">
    <property type="term" value="P:mitochondrial respiratory chain complex IV assembly"/>
    <property type="evidence" value="ECO:0007669"/>
    <property type="project" value="TreeGrafter"/>
</dbReference>
<dbReference type="Pfam" id="PF04588">
    <property type="entry name" value="HIG_1_N"/>
    <property type="match status" value="1"/>
</dbReference>
<keyword evidence="3 5" id="KW-1133">Transmembrane helix</keyword>
<comment type="subcellular location">
    <subcellularLocation>
        <location evidence="1">Mitochondrion</location>
    </subcellularLocation>
</comment>
<evidence type="ECO:0000256" key="1">
    <source>
        <dbReference type="ARBA" id="ARBA00004173"/>
    </source>
</evidence>
<dbReference type="PANTHER" id="PTHR28018:SF3">
    <property type="entry name" value="RESPIRATORY SUPERCOMPLEX FACTOR 2, MITOCHONDRIAL"/>
    <property type="match status" value="1"/>
</dbReference>
<feature type="transmembrane region" description="Helical" evidence="5">
    <location>
        <begin position="64"/>
        <end position="86"/>
    </location>
</feature>
<dbReference type="AlphaFoldDB" id="A0AAD5S8V8"/>
<dbReference type="PROSITE" id="PS51503">
    <property type="entry name" value="HIG1"/>
    <property type="match status" value="1"/>
</dbReference>
<keyword evidence="8" id="KW-1185">Reference proteome</keyword>
<accession>A0AAD5S8V8</accession>
<reference evidence="7" key="1">
    <citation type="submission" date="2020-05" db="EMBL/GenBank/DDBJ databases">
        <title>Phylogenomic resolution of chytrid fungi.</title>
        <authorList>
            <person name="Stajich J.E."/>
            <person name="Amses K."/>
            <person name="Simmons R."/>
            <person name="Seto K."/>
            <person name="Myers J."/>
            <person name="Bonds A."/>
            <person name="Quandt C.A."/>
            <person name="Barry K."/>
            <person name="Liu P."/>
            <person name="Grigoriev I."/>
            <person name="Longcore J.E."/>
            <person name="James T.Y."/>
        </authorList>
    </citation>
    <scope>NUCLEOTIDE SEQUENCE</scope>
    <source>
        <strain evidence="7">JEL0318</strain>
    </source>
</reference>
<evidence type="ECO:0000259" key="6">
    <source>
        <dbReference type="PROSITE" id="PS51503"/>
    </source>
</evidence>
<evidence type="ECO:0000256" key="5">
    <source>
        <dbReference type="SAM" id="Phobius"/>
    </source>
</evidence>
<evidence type="ECO:0000256" key="2">
    <source>
        <dbReference type="ARBA" id="ARBA00022692"/>
    </source>
</evidence>
<evidence type="ECO:0000313" key="8">
    <source>
        <dbReference type="Proteomes" id="UP001212841"/>
    </source>
</evidence>
<sequence length="270" mass="29927">MAPSVDSVKDTVNNAKDAVKDQVKQALPVHQPVNWATDSTALTRSTIGSPEEDRRRREHKYHEIMWNGTVYSAAAATGTGAAIYGLSKRFPFWKSLNLPIKTFFTLAAGTATFFTYVDKASISAAREEALPRSVSGPLSDSAFDKIPRQFQTDEDIKKWQQNRTVKHWIVEHRYPLVAGLWAGTLGGSILYNMRRTDILPANKVINARLAAQVLALVGVGAGAALATTEPHEKQVDRHFQRVISGEKLVPGEGQVRQKDFSEHRKQVQHA</sequence>
<feature type="transmembrane region" description="Helical" evidence="5">
    <location>
        <begin position="174"/>
        <end position="193"/>
    </location>
</feature>
<evidence type="ECO:0000313" key="7">
    <source>
        <dbReference type="EMBL" id="KAJ3047394.1"/>
    </source>
</evidence>
<evidence type="ECO:0000256" key="3">
    <source>
        <dbReference type="ARBA" id="ARBA00022989"/>
    </source>
</evidence>
<dbReference type="InterPro" id="IPR007667">
    <property type="entry name" value="Hypoxia_induced_domain"/>
</dbReference>
<keyword evidence="4 5" id="KW-0472">Membrane</keyword>
<dbReference type="EMBL" id="JADGJD010000969">
    <property type="protein sequence ID" value="KAJ3047394.1"/>
    <property type="molecule type" value="Genomic_DNA"/>
</dbReference>
<protein>
    <recommendedName>
        <fullName evidence="6">HIG1 domain-containing protein</fullName>
    </recommendedName>
</protein>
<feature type="domain" description="HIG1" evidence="6">
    <location>
        <begin position="143"/>
        <end position="237"/>
    </location>
</feature>
<gene>
    <name evidence="7" type="ORF">HK097_011559</name>
</gene>
<comment type="caution">
    <text evidence="7">The sequence shown here is derived from an EMBL/GenBank/DDBJ whole genome shotgun (WGS) entry which is preliminary data.</text>
</comment>
<dbReference type="PANTHER" id="PTHR28018">
    <property type="entry name" value="RESPIRATORY SUPERCOMPLEX FACTOR 2, MITOCHONDRIAL"/>
    <property type="match status" value="1"/>
</dbReference>
<keyword evidence="2 5" id="KW-0812">Transmembrane</keyword>
<dbReference type="InterPro" id="IPR040153">
    <property type="entry name" value="Rcf2"/>
</dbReference>
<dbReference type="GO" id="GO:0005739">
    <property type="term" value="C:mitochondrion"/>
    <property type="evidence" value="ECO:0007669"/>
    <property type="project" value="UniProtKB-SubCell"/>
</dbReference>
<dbReference type="Proteomes" id="UP001212841">
    <property type="component" value="Unassembled WGS sequence"/>
</dbReference>
<name>A0AAD5S8V8_9FUNG</name>